<feature type="transmembrane region" description="Helical" evidence="1">
    <location>
        <begin position="65"/>
        <end position="86"/>
    </location>
</feature>
<evidence type="ECO:0000256" key="1">
    <source>
        <dbReference type="SAM" id="Phobius"/>
    </source>
</evidence>
<keyword evidence="1" id="KW-1133">Transmembrane helix</keyword>
<dbReference type="AlphaFoldDB" id="A0A218W6M6"/>
<dbReference type="EMBL" id="MTKT01005034">
    <property type="protein sequence ID" value="OWM68415.1"/>
    <property type="molecule type" value="Genomic_DNA"/>
</dbReference>
<proteinExistence type="predicted"/>
<evidence type="ECO:0000313" key="3">
    <source>
        <dbReference type="Proteomes" id="UP000197138"/>
    </source>
</evidence>
<gene>
    <name evidence="2" type="ORF">CDL15_Pgr004897</name>
</gene>
<organism evidence="2 3">
    <name type="scientific">Punica granatum</name>
    <name type="common">Pomegranate</name>
    <dbReference type="NCBI Taxonomy" id="22663"/>
    <lineage>
        <taxon>Eukaryota</taxon>
        <taxon>Viridiplantae</taxon>
        <taxon>Streptophyta</taxon>
        <taxon>Embryophyta</taxon>
        <taxon>Tracheophyta</taxon>
        <taxon>Spermatophyta</taxon>
        <taxon>Magnoliopsida</taxon>
        <taxon>eudicotyledons</taxon>
        <taxon>Gunneridae</taxon>
        <taxon>Pentapetalae</taxon>
        <taxon>rosids</taxon>
        <taxon>malvids</taxon>
        <taxon>Myrtales</taxon>
        <taxon>Lythraceae</taxon>
        <taxon>Punica</taxon>
    </lineage>
</organism>
<dbReference type="Proteomes" id="UP000197138">
    <property type="component" value="Unassembled WGS sequence"/>
</dbReference>
<protein>
    <submittedName>
        <fullName evidence="2">Uncharacterized protein</fullName>
    </submittedName>
</protein>
<reference evidence="3" key="1">
    <citation type="journal article" date="2017" name="Plant J.">
        <title>The pomegranate (Punica granatum L.) genome and the genomics of punicalagin biosynthesis.</title>
        <authorList>
            <person name="Qin G."/>
            <person name="Xu C."/>
            <person name="Ming R."/>
            <person name="Tang H."/>
            <person name="Guyot R."/>
            <person name="Kramer E.M."/>
            <person name="Hu Y."/>
            <person name="Yi X."/>
            <person name="Qi Y."/>
            <person name="Xu X."/>
            <person name="Gao Z."/>
            <person name="Pan H."/>
            <person name="Jian J."/>
            <person name="Tian Y."/>
            <person name="Yue Z."/>
            <person name="Xu Y."/>
        </authorList>
    </citation>
    <scope>NUCLEOTIDE SEQUENCE [LARGE SCALE GENOMIC DNA]</scope>
    <source>
        <strain evidence="3">cv. Dabenzi</strain>
    </source>
</reference>
<evidence type="ECO:0000313" key="2">
    <source>
        <dbReference type="EMBL" id="OWM68415.1"/>
    </source>
</evidence>
<keyword evidence="1" id="KW-0472">Membrane</keyword>
<accession>A0A218W6M6</accession>
<name>A0A218W6M6_PUNGR</name>
<sequence>MDGGYEGGSVCESVVSRNITIYSGCDVNKTISKLREANGMCCRNNVVVRVVVFCLTALQAGRPSIWSQVVVLLCLVVFLLSMAQVTMPLHDAPPRRGSCAPLPTWMRLWVSTLAHLLYGDITSGLLCPDLGCGFASLAAHRLWSLGLTCLRHLRLRSKSKVMLDGALGGHSDLYAPLRFWRCIEVSPDKVASRSPLRSRLLHHQVDLL</sequence>
<keyword evidence="1" id="KW-0812">Transmembrane</keyword>
<comment type="caution">
    <text evidence="2">The sequence shown here is derived from an EMBL/GenBank/DDBJ whole genome shotgun (WGS) entry which is preliminary data.</text>
</comment>